<dbReference type="Gene3D" id="3.90.180.10">
    <property type="entry name" value="Medium-chain alcohol dehydrogenases, catalytic domain"/>
    <property type="match status" value="1"/>
</dbReference>
<evidence type="ECO:0000256" key="2">
    <source>
        <dbReference type="ARBA" id="ARBA00023002"/>
    </source>
</evidence>
<dbReference type="FunFam" id="3.40.50.720:FF:000053">
    <property type="entry name" value="Quinone oxidoreductase 1"/>
    <property type="match status" value="1"/>
</dbReference>
<keyword evidence="7" id="KW-1185">Reference proteome</keyword>
<evidence type="ECO:0000256" key="3">
    <source>
        <dbReference type="ARBA" id="ARBA00043088"/>
    </source>
</evidence>
<accession>A0A194WBU3</accession>
<dbReference type="GO" id="GO:0035925">
    <property type="term" value="F:mRNA 3'-UTR AU-rich region binding"/>
    <property type="evidence" value="ECO:0007669"/>
    <property type="project" value="TreeGrafter"/>
</dbReference>
<dbReference type="SUPFAM" id="SSF51735">
    <property type="entry name" value="NAD(P)-binding Rossmann-fold domains"/>
    <property type="match status" value="1"/>
</dbReference>
<dbReference type="InterPro" id="IPR013154">
    <property type="entry name" value="ADH-like_N"/>
</dbReference>
<dbReference type="InterPro" id="IPR047618">
    <property type="entry name" value="QOR-like"/>
</dbReference>
<dbReference type="PANTHER" id="PTHR48106:SF13">
    <property type="entry name" value="QUINONE OXIDOREDUCTASE-RELATED"/>
    <property type="match status" value="1"/>
</dbReference>
<gene>
    <name evidence="6" type="ORF">VM1G_09523</name>
</gene>
<proteinExistence type="predicted"/>
<dbReference type="GO" id="GO:0003960">
    <property type="term" value="F:quinone reductase (NADPH) activity"/>
    <property type="evidence" value="ECO:0007669"/>
    <property type="project" value="InterPro"/>
</dbReference>
<dbReference type="InterPro" id="IPR011032">
    <property type="entry name" value="GroES-like_sf"/>
</dbReference>
<dbReference type="AlphaFoldDB" id="A0A194WBU3"/>
<evidence type="ECO:0000259" key="5">
    <source>
        <dbReference type="SMART" id="SM00829"/>
    </source>
</evidence>
<protein>
    <recommendedName>
        <fullName evidence="4">Probable quinone oxidoreductase</fullName>
    </recommendedName>
    <alternativeName>
        <fullName evidence="3">NADPH:quinone reductase</fullName>
    </alternativeName>
</protein>
<reference evidence="6" key="1">
    <citation type="submission" date="2014-12" db="EMBL/GenBank/DDBJ databases">
        <title>Genome Sequence of Valsa Canker Pathogens Uncovers a Specific Adaption of Colonization on Woody Bark.</title>
        <authorList>
            <person name="Yin Z."/>
            <person name="Liu H."/>
            <person name="Gao X."/>
            <person name="Li Z."/>
            <person name="Song N."/>
            <person name="Ke X."/>
            <person name="Dai Q."/>
            <person name="Wu Y."/>
            <person name="Sun Y."/>
            <person name="Xu J.-R."/>
            <person name="Kang Z.K."/>
            <person name="Wang L."/>
            <person name="Huang L."/>
        </authorList>
    </citation>
    <scope>NUCLEOTIDE SEQUENCE [LARGE SCALE GENOMIC DNA]</scope>
    <source>
        <strain evidence="6">03-8</strain>
    </source>
</reference>
<evidence type="ECO:0000313" key="7">
    <source>
        <dbReference type="Proteomes" id="UP000078559"/>
    </source>
</evidence>
<dbReference type="InterPro" id="IPR002364">
    <property type="entry name" value="Quin_OxRdtase/zeta-crystal_CS"/>
</dbReference>
<evidence type="ECO:0000256" key="4">
    <source>
        <dbReference type="ARBA" id="ARBA00070796"/>
    </source>
</evidence>
<dbReference type="Gene3D" id="3.40.50.720">
    <property type="entry name" value="NAD(P)-binding Rossmann-like Domain"/>
    <property type="match status" value="1"/>
</dbReference>
<dbReference type="CDD" id="cd05286">
    <property type="entry name" value="QOR2"/>
    <property type="match status" value="1"/>
</dbReference>
<evidence type="ECO:0000313" key="6">
    <source>
        <dbReference type="EMBL" id="KUI73573.1"/>
    </source>
</evidence>
<organism evidence="6 7">
    <name type="scientific">Cytospora mali</name>
    <name type="common">Apple Valsa canker fungus</name>
    <name type="synonym">Valsa mali</name>
    <dbReference type="NCBI Taxonomy" id="578113"/>
    <lineage>
        <taxon>Eukaryota</taxon>
        <taxon>Fungi</taxon>
        <taxon>Dikarya</taxon>
        <taxon>Ascomycota</taxon>
        <taxon>Pezizomycotina</taxon>
        <taxon>Sordariomycetes</taxon>
        <taxon>Sordariomycetidae</taxon>
        <taxon>Diaporthales</taxon>
        <taxon>Cytosporaceae</taxon>
        <taxon>Cytospora</taxon>
    </lineage>
</organism>
<dbReference type="SUPFAM" id="SSF50129">
    <property type="entry name" value="GroES-like"/>
    <property type="match status" value="1"/>
</dbReference>
<dbReference type="SMART" id="SM00829">
    <property type="entry name" value="PKS_ER"/>
    <property type="match status" value="1"/>
</dbReference>
<dbReference type="OrthoDB" id="48317at2759"/>
<dbReference type="InterPro" id="IPR013149">
    <property type="entry name" value="ADH-like_C"/>
</dbReference>
<evidence type="ECO:0000256" key="1">
    <source>
        <dbReference type="ARBA" id="ARBA00022857"/>
    </source>
</evidence>
<dbReference type="InterPro" id="IPR020843">
    <property type="entry name" value="ER"/>
</dbReference>
<dbReference type="GO" id="GO:0008270">
    <property type="term" value="F:zinc ion binding"/>
    <property type="evidence" value="ECO:0007669"/>
    <property type="project" value="InterPro"/>
</dbReference>
<dbReference type="GO" id="GO:0070402">
    <property type="term" value="F:NADPH binding"/>
    <property type="evidence" value="ECO:0007669"/>
    <property type="project" value="TreeGrafter"/>
</dbReference>
<sequence length="354" mass="38074">MHRAIPRLQAIRRSLNSQNFSPFHTSSTFAMRAVIYDKTGDSSVLHVGDIPKPTAGPSDALVKIEYAGINFIDIYFRTGLYATTFPATTGREGAGVIEELGSDVPAAYNLKVGDRVAIYSSNVMAEYCATPASKLMKLPEGVSSRDGAALILQGLTAWTLVRDAHEVKPGEVVLVHAAAGGTGGLMVQMAKHLGATVIGTASTPEKIEIAKQHGCDHVINYSKEKVLDEVMKLTDGKGCHAVFSGVGKATFEDDLECCRRKGTMVTFGNASGAIEGFRPLVLGKKNVKLLRPRLDVYVAEREEFEQRSAELLDLVAKGIVKLAIGKEYTMEEVGQAYNDLGGRKSTGKLIVKIS</sequence>
<feature type="domain" description="Enoyl reductase (ER)" evidence="5">
    <location>
        <begin position="40"/>
        <end position="351"/>
    </location>
</feature>
<dbReference type="PROSITE" id="PS01162">
    <property type="entry name" value="QOR_ZETA_CRYSTAL"/>
    <property type="match status" value="1"/>
</dbReference>
<name>A0A194WBU3_CYTMA</name>
<keyword evidence="2" id="KW-0560">Oxidoreductase</keyword>
<dbReference type="GO" id="GO:0005829">
    <property type="term" value="C:cytosol"/>
    <property type="evidence" value="ECO:0007669"/>
    <property type="project" value="TreeGrafter"/>
</dbReference>
<dbReference type="EMBL" id="CM003108">
    <property type="protein sequence ID" value="KUI73573.1"/>
    <property type="molecule type" value="Genomic_DNA"/>
</dbReference>
<dbReference type="Pfam" id="PF00107">
    <property type="entry name" value="ADH_zinc_N"/>
    <property type="match status" value="1"/>
</dbReference>
<keyword evidence="1" id="KW-0521">NADP</keyword>
<dbReference type="InterPro" id="IPR036291">
    <property type="entry name" value="NAD(P)-bd_dom_sf"/>
</dbReference>
<dbReference type="Proteomes" id="UP000078559">
    <property type="component" value="Chromosome 11"/>
</dbReference>
<dbReference type="Pfam" id="PF08240">
    <property type="entry name" value="ADH_N"/>
    <property type="match status" value="1"/>
</dbReference>
<dbReference type="SMR" id="A0A194WBU3"/>
<dbReference type="PANTHER" id="PTHR48106">
    <property type="entry name" value="QUINONE OXIDOREDUCTASE PIG3-RELATED"/>
    <property type="match status" value="1"/>
</dbReference>